<dbReference type="SUPFAM" id="SSF53850">
    <property type="entry name" value="Periplasmic binding protein-like II"/>
    <property type="match status" value="1"/>
</dbReference>
<sequence length="279" mass="31140">MVALRDFFSRYTYAALALSFFCIAVVPVPASNASSGEPRLQIGLSSKAAPYVIDFVAQKGLEIEILNMAFAKMGFAADYLDMPLNRHRRVWQQTKLDAISAWNIAEGLECHQSLPYRHWRDALFVAANPENPKPHTPSNLQSSRIGIFRGALKALPELADENWDFQQVSEVSTLESAVRMLENGRLDAFVGDHTGISYFLQQPQERNTGGYRVSPIKFYRSLPQFLCFRDAAHAKAFDTAISGLLADPAEPLASIPRKYGIEAHFLLPFDPNNPTPQQP</sequence>
<evidence type="ECO:0000313" key="2">
    <source>
        <dbReference type="Proteomes" id="UP001217500"/>
    </source>
</evidence>
<gene>
    <name evidence="1" type="ORF">PH603_03075</name>
</gene>
<keyword evidence="2" id="KW-1185">Reference proteome</keyword>
<dbReference type="Proteomes" id="UP001217500">
    <property type="component" value="Chromosome"/>
</dbReference>
<name>A0AAE9XTT9_9PROT</name>
<evidence type="ECO:0000313" key="1">
    <source>
        <dbReference type="EMBL" id="WCL54741.1"/>
    </source>
</evidence>
<accession>A0AAE9XTT9</accession>
<dbReference type="KEGG" id="gso:PH603_03075"/>
<dbReference type="EMBL" id="CP116805">
    <property type="protein sequence ID" value="WCL54741.1"/>
    <property type="molecule type" value="Genomic_DNA"/>
</dbReference>
<protein>
    <submittedName>
        <fullName evidence="1">ABC transporter substrate-binding protein</fullName>
    </submittedName>
</protein>
<organism evidence="1 2">
    <name type="scientific">Gimibacter soli</name>
    <dbReference type="NCBI Taxonomy" id="3024400"/>
    <lineage>
        <taxon>Bacteria</taxon>
        <taxon>Pseudomonadati</taxon>
        <taxon>Pseudomonadota</taxon>
        <taxon>Alphaproteobacteria</taxon>
        <taxon>Kordiimonadales</taxon>
        <taxon>Temperatibacteraceae</taxon>
        <taxon>Gimibacter</taxon>
    </lineage>
</organism>
<dbReference type="Gene3D" id="3.40.190.10">
    <property type="entry name" value="Periplasmic binding protein-like II"/>
    <property type="match status" value="2"/>
</dbReference>
<proteinExistence type="predicted"/>
<dbReference type="AlphaFoldDB" id="A0AAE9XTT9"/>
<reference evidence="1" key="1">
    <citation type="submission" date="2023-01" db="EMBL/GenBank/DDBJ databases">
        <title>The genome sequence of Kordiimonadaceae bacterium 6D33.</title>
        <authorList>
            <person name="Liu Y."/>
        </authorList>
    </citation>
    <scope>NUCLEOTIDE SEQUENCE</scope>
    <source>
        <strain evidence="1">6D33</strain>
    </source>
</reference>
<dbReference type="RefSeq" id="WP_289504460.1">
    <property type="nucleotide sequence ID" value="NZ_CP116805.1"/>
</dbReference>